<dbReference type="EMBL" id="VSSQ01044645">
    <property type="protein sequence ID" value="MPM98479.1"/>
    <property type="molecule type" value="Genomic_DNA"/>
</dbReference>
<evidence type="ECO:0000313" key="1">
    <source>
        <dbReference type="EMBL" id="MPM98479.1"/>
    </source>
</evidence>
<gene>
    <name evidence="1" type="ORF">SDC9_145667</name>
</gene>
<sequence>MRSAASVFALHAPRNVVYHTQKHGAALAYAVNAHQVAHICAEHAAKRAEHAYERMRGRVDITARDDICEQQFKRLMFVKATEPFGDIPVPEPFSVSVVDIIHSNPSFLRVCSILTDIHESG</sequence>
<comment type="caution">
    <text evidence="1">The sequence shown here is derived from an EMBL/GenBank/DDBJ whole genome shotgun (WGS) entry which is preliminary data.</text>
</comment>
<organism evidence="1">
    <name type="scientific">bioreactor metagenome</name>
    <dbReference type="NCBI Taxonomy" id="1076179"/>
    <lineage>
        <taxon>unclassified sequences</taxon>
        <taxon>metagenomes</taxon>
        <taxon>ecological metagenomes</taxon>
    </lineage>
</organism>
<reference evidence="1" key="1">
    <citation type="submission" date="2019-08" db="EMBL/GenBank/DDBJ databases">
        <authorList>
            <person name="Kucharzyk K."/>
            <person name="Murdoch R.W."/>
            <person name="Higgins S."/>
            <person name="Loffler F."/>
        </authorList>
    </citation>
    <scope>NUCLEOTIDE SEQUENCE</scope>
</reference>
<accession>A0A645EAZ1</accession>
<protein>
    <submittedName>
        <fullName evidence="1">Uncharacterized protein</fullName>
    </submittedName>
</protein>
<proteinExistence type="predicted"/>
<dbReference type="AlphaFoldDB" id="A0A645EAZ1"/>
<name>A0A645EAZ1_9ZZZZ</name>